<evidence type="ECO:0000313" key="2">
    <source>
        <dbReference type="EMBL" id="SJZ37767.1"/>
    </source>
</evidence>
<dbReference type="Proteomes" id="UP000190092">
    <property type="component" value="Unassembled WGS sequence"/>
</dbReference>
<dbReference type="STRING" id="225324.SAMN02745126_00738"/>
<evidence type="ECO:0000256" key="1">
    <source>
        <dbReference type="SAM" id="MobiDB-lite"/>
    </source>
</evidence>
<feature type="compositionally biased region" description="Basic and acidic residues" evidence="1">
    <location>
        <begin position="108"/>
        <end position="157"/>
    </location>
</feature>
<evidence type="ECO:0008006" key="4">
    <source>
        <dbReference type="Google" id="ProtNLM"/>
    </source>
</evidence>
<dbReference type="AlphaFoldDB" id="A0A1T4K602"/>
<name>A0A1T4K602_9HYPH</name>
<reference evidence="3" key="1">
    <citation type="submission" date="2017-02" db="EMBL/GenBank/DDBJ databases">
        <authorList>
            <person name="Varghese N."/>
            <person name="Submissions S."/>
        </authorList>
    </citation>
    <scope>NUCLEOTIDE SEQUENCE [LARGE SCALE GENOMIC DNA]</scope>
    <source>
        <strain evidence="3">ATCC 27094</strain>
    </source>
</reference>
<feature type="compositionally biased region" description="Pro residues" evidence="1">
    <location>
        <begin position="81"/>
        <end position="95"/>
    </location>
</feature>
<sequence length="316" mass="34671">MFGRSRESVEMRTPALLSVAVHVLALGAVIVNFDLFNPPPLEPEPVMVEFEAVAKKAAAPKIGVQDEQPKNAKIAEEATKAPPPPSKAPPPAPETPKPEVAEVVPEPPKPKEVPKAEQPKPVEDKIALKPKEPEPPKTEKPPDPKPDPKPEVKKVEPKPATAAPKPQPKKDSVDNIVDSILKNQDKNPPIKTPQQQPKPVKEITRQAAVAPNFSTTITASELEAVREKIRKCWASPGGGKNPPVVAFVVQMNPDGTPVSAEVKDTGRYNSDPAFRAIADYAWRAIMNPRCQPWPLPAEKYASDWRYINFNFDPRDY</sequence>
<feature type="compositionally biased region" description="Low complexity" evidence="1">
    <location>
        <begin position="186"/>
        <end position="198"/>
    </location>
</feature>
<feature type="compositionally biased region" description="Basic and acidic residues" evidence="1">
    <location>
        <begin position="67"/>
        <end position="79"/>
    </location>
</feature>
<dbReference type="Gene3D" id="3.30.1150.10">
    <property type="match status" value="1"/>
</dbReference>
<keyword evidence="3" id="KW-1185">Reference proteome</keyword>
<protein>
    <recommendedName>
        <fullName evidence="4">Cell division and transport-associated protein TolA</fullName>
    </recommendedName>
</protein>
<dbReference type="EMBL" id="FUWJ01000001">
    <property type="protein sequence ID" value="SJZ37767.1"/>
    <property type="molecule type" value="Genomic_DNA"/>
</dbReference>
<proteinExistence type="predicted"/>
<organism evidence="2 3">
    <name type="scientific">Enhydrobacter aerosaccus</name>
    <dbReference type="NCBI Taxonomy" id="225324"/>
    <lineage>
        <taxon>Bacteria</taxon>
        <taxon>Pseudomonadati</taxon>
        <taxon>Pseudomonadota</taxon>
        <taxon>Alphaproteobacteria</taxon>
        <taxon>Hyphomicrobiales</taxon>
        <taxon>Enhydrobacter</taxon>
    </lineage>
</organism>
<evidence type="ECO:0000313" key="3">
    <source>
        <dbReference type="Proteomes" id="UP000190092"/>
    </source>
</evidence>
<dbReference type="PRINTS" id="PR01217">
    <property type="entry name" value="PRICHEXTENSN"/>
</dbReference>
<feature type="region of interest" description="Disordered" evidence="1">
    <location>
        <begin position="58"/>
        <end position="203"/>
    </location>
</feature>
<dbReference type="SUPFAM" id="SSF74653">
    <property type="entry name" value="TolA/TonB C-terminal domain"/>
    <property type="match status" value="1"/>
</dbReference>
<accession>A0A1T4K602</accession>
<gene>
    <name evidence="2" type="ORF">SAMN02745126_00738</name>
</gene>